<sequence>MDLSPPADGGPYSHWVKGRRQRNRVTLPFLNATIPSKGHLAPSDFRPTEGGGKRFLEELKLGGKLGFLSAGSHGRAYRAKQAPAAFHNQLFRCLSAYVIGNPKMAPSSVVIKVHLLDDYDDIDECQRECKLQSWLHNQETTFRGSKVCGSDVVPPIFYAGLLEGHDRMGMAFITVMGEAPGQPIDKFREATMGHELDILKAFVVNGESYEVDIIWEGTRPLFKANDIGVILRGPHFVGGTVSFF</sequence>
<organism evidence="1 2">
    <name type="scientific">Klebsormidium nitens</name>
    <name type="common">Green alga</name>
    <name type="synonym">Ulothrix nitens</name>
    <dbReference type="NCBI Taxonomy" id="105231"/>
    <lineage>
        <taxon>Eukaryota</taxon>
        <taxon>Viridiplantae</taxon>
        <taxon>Streptophyta</taxon>
        <taxon>Klebsormidiophyceae</taxon>
        <taxon>Klebsormidiales</taxon>
        <taxon>Klebsormidiaceae</taxon>
        <taxon>Klebsormidium</taxon>
    </lineage>
</organism>
<keyword evidence="2" id="KW-1185">Reference proteome</keyword>
<protein>
    <submittedName>
        <fullName evidence="1">Uncharacterized protein</fullName>
    </submittedName>
</protein>
<name>A0A1Y1ILQ7_KLENI</name>
<accession>A0A1Y1ILQ7</accession>
<dbReference type="EMBL" id="DF237758">
    <property type="protein sequence ID" value="GAQ91573.1"/>
    <property type="molecule type" value="Genomic_DNA"/>
</dbReference>
<gene>
    <name evidence="1" type="ORF">KFL_008090040</name>
</gene>
<evidence type="ECO:0000313" key="1">
    <source>
        <dbReference type="EMBL" id="GAQ91573.1"/>
    </source>
</evidence>
<proteinExistence type="predicted"/>
<dbReference type="Proteomes" id="UP000054558">
    <property type="component" value="Unassembled WGS sequence"/>
</dbReference>
<reference evidence="1 2" key="1">
    <citation type="journal article" date="2014" name="Nat. Commun.">
        <title>Klebsormidium flaccidum genome reveals primary factors for plant terrestrial adaptation.</title>
        <authorList>
            <person name="Hori K."/>
            <person name="Maruyama F."/>
            <person name="Fujisawa T."/>
            <person name="Togashi T."/>
            <person name="Yamamoto N."/>
            <person name="Seo M."/>
            <person name="Sato S."/>
            <person name="Yamada T."/>
            <person name="Mori H."/>
            <person name="Tajima N."/>
            <person name="Moriyama T."/>
            <person name="Ikeuchi M."/>
            <person name="Watanabe M."/>
            <person name="Wada H."/>
            <person name="Kobayashi K."/>
            <person name="Saito M."/>
            <person name="Masuda T."/>
            <person name="Sasaki-Sekimoto Y."/>
            <person name="Mashiguchi K."/>
            <person name="Awai K."/>
            <person name="Shimojima M."/>
            <person name="Masuda S."/>
            <person name="Iwai M."/>
            <person name="Nobusawa T."/>
            <person name="Narise T."/>
            <person name="Kondo S."/>
            <person name="Saito H."/>
            <person name="Sato R."/>
            <person name="Murakawa M."/>
            <person name="Ihara Y."/>
            <person name="Oshima-Yamada Y."/>
            <person name="Ohtaka K."/>
            <person name="Satoh M."/>
            <person name="Sonobe K."/>
            <person name="Ishii M."/>
            <person name="Ohtani R."/>
            <person name="Kanamori-Sato M."/>
            <person name="Honoki R."/>
            <person name="Miyazaki D."/>
            <person name="Mochizuki H."/>
            <person name="Umetsu J."/>
            <person name="Higashi K."/>
            <person name="Shibata D."/>
            <person name="Kamiya Y."/>
            <person name="Sato N."/>
            <person name="Nakamura Y."/>
            <person name="Tabata S."/>
            <person name="Ida S."/>
            <person name="Kurokawa K."/>
            <person name="Ohta H."/>
        </authorList>
    </citation>
    <scope>NUCLEOTIDE SEQUENCE [LARGE SCALE GENOMIC DNA]</scope>
    <source>
        <strain evidence="1 2">NIES-2285</strain>
    </source>
</reference>
<evidence type="ECO:0000313" key="2">
    <source>
        <dbReference type="Proteomes" id="UP000054558"/>
    </source>
</evidence>
<dbReference type="AlphaFoldDB" id="A0A1Y1ILQ7"/>